<reference evidence="6" key="1">
    <citation type="submission" date="2016-10" db="EMBL/GenBank/DDBJ databases">
        <authorList>
            <person name="Varghese N."/>
            <person name="Submissions S."/>
        </authorList>
    </citation>
    <scope>NUCLEOTIDE SEQUENCE [LARGE SCALE GENOMIC DNA]</scope>
    <source>
        <strain evidence="6">DSM 23313</strain>
    </source>
</reference>
<keyword evidence="2 5" id="KW-0808">Transferase</keyword>
<keyword evidence="3 5" id="KW-0012">Acyltransferase</keyword>
<organism evidence="5 6">
    <name type="scientific">Myroides phaeus</name>
    <dbReference type="NCBI Taxonomy" id="702745"/>
    <lineage>
        <taxon>Bacteria</taxon>
        <taxon>Pseudomonadati</taxon>
        <taxon>Bacteroidota</taxon>
        <taxon>Flavobacteriia</taxon>
        <taxon>Flavobacteriales</taxon>
        <taxon>Flavobacteriaceae</taxon>
        <taxon>Myroides</taxon>
    </lineage>
</organism>
<comment type="pathway">
    <text evidence="1">Lipid metabolism.</text>
</comment>
<dbReference type="EMBL" id="FNDQ01000003">
    <property type="protein sequence ID" value="SDH41813.1"/>
    <property type="molecule type" value="Genomic_DNA"/>
</dbReference>
<proteinExistence type="predicted"/>
<dbReference type="SUPFAM" id="SSF69593">
    <property type="entry name" value="Glycerol-3-phosphate (1)-acyltransferase"/>
    <property type="match status" value="1"/>
</dbReference>
<sequence length="187" mass="21814">MKKLLGKIMLGITGWKLQMNDVSIKGAKKSILICVPHTSNWDFYYSLACFWIIGVPFKMFIKDYYTKSWFGFFFKALGCIGVDRTKRQNLVEYAVTLINEADEIAMINTPEGTRGYSDRWKQGFYQIAKQADIPIALCYADYKKKECGIMKLIKVEDKTFEQVLDEIAPYYSKEMAKYPENFNPKFY</sequence>
<dbReference type="STRING" id="702745.SAMN05421818_103185"/>
<accession>A0A1G8C924</accession>
<dbReference type="Pfam" id="PF01553">
    <property type="entry name" value="Acyltransferase"/>
    <property type="match status" value="1"/>
</dbReference>
<evidence type="ECO:0000256" key="3">
    <source>
        <dbReference type="ARBA" id="ARBA00023315"/>
    </source>
</evidence>
<dbReference type="AlphaFoldDB" id="A0A1G8C924"/>
<evidence type="ECO:0000313" key="6">
    <source>
        <dbReference type="Proteomes" id="UP000243588"/>
    </source>
</evidence>
<dbReference type="Proteomes" id="UP000243588">
    <property type="component" value="Unassembled WGS sequence"/>
</dbReference>
<protein>
    <submittedName>
        <fullName evidence="5">Acyltransferase</fullName>
    </submittedName>
</protein>
<keyword evidence="6" id="KW-1185">Reference proteome</keyword>
<evidence type="ECO:0000313" key="5">
    <source>
        <dbReference type="EMBL" id="SDH41813.1"/>
    </source>
</evidence>
<feature type="domain" description="Phospholipid/glycerol acyltransferase" evidence="4">
    <location>
        <begin position="31"/>
        <end position="143"/>
    </location>
</feature>
<name>A0A1G8C924_9FLAO</name>
<dbReference type="PANTHER" id="PTHR10434">
    <property type="entry name" value="1-ACYL-SN-GLYCEROL-3-PHOSPHATE ACYLTRANSFERASE"/>
    <property type="match status" value="1"/>
</dbReference>
<evidence type="ECO:0000256" key="2">
    <source>
        <dbReference type="ARBA" id="ARBA00022679"/>
    </source>
</evidence>
<gene>
    <name evidence="5" type="ORF">SAMN05421818_103185</name>
</gene>
<dbReference type="PANTHER" id="PTHR10434:SF9">
    <property type="entry name" value="PHOSPHOLIPID_GLYCEROL ACYLTRANSFERASE DOMAIN-CONTAINING PROTEIN"/>
    <property type="match status" value="1"/>
</dbReference>
<dbReference type="SMART" id="SM00563">
    <property type="entry name" value="PlsC"/>
    <property type="match status" value="1"/>
</dbReference>
<dbReference type="GO" id="GO:0006654">
    <property type="term" value="P:phosphatidic acid biosynthetic process"/>
    <property type="evidence" value="ECO:0007669"/>
    <property type="project" value="TreeGrafter"/>
</dbReference>
<evidence type="ECO:0000256" key="1">
    <source>
        <dbReference type="ARBA" id="ARBA00005189"/>
    </source>
</evidence>
<evidence type="ECO:0000259" key="4">
    <source>
        <dbReference type="SMART" id="SM00563"/>
    </source>
</evidence>
<dbReference type="GO" id="GO:0003841">
    <property type="term" value="F:1-acylglycerol-3-phosphate O-acyltransferase activity"/>
    <property type="evidence" value="ECO:0007669"/>
    <property type="project" value="TreeGrafter"/>
</dbReference>
<dbReference type="InterPro" id="IPR002123">
    <property type="entry name" value="Plipid/glycerol_acylTrfase"/>
</dbReference>
<dbReference type="RefSeq" id="WP_090405882.1">
    <property type="nucleotide sequence ID" value="NZ_FNDQ01000003.1"/>
</dbReference>